<feature type="binding site" evidence="7">
    <location>
        <position position="296"/>
    </location>
    <ligand>
        <name>3-phosphoshikimate</name>
        <dbReference type="ChEBI" id="CHEBI:145989"/>
    </ligand>
</feature>
<feature type="binding site" evidence="7">
    <location>
        <position position="30"/>
    </location>
    <ligand>
        <name>3-phosphoshikimate</name>
        <dbReference type="ChEBI" id="CHEBI:145989"/>
    </ligand>
</feature>
<dbReference type="Proteomes" id="UP000645462">
    <property type="component" value="Unassembled WGS sequence"/>
</dbReference>
<dbReference type="InterPro" id="IPR001986">
    <property type="entry name" value="Enolpyruvate_Tfrase_dom"/>
</dbReference>
<evidence type="ECO:0000256" key="4">
    <source>
        <dbReference type="ARBA" id="ARBA00022679"/>
    </source>
</evidence>
<comment type="pathway">
    <text evidence="1 7">Metabolic intermediate biosynthesis; chorismate biosynthesis; chorismate from D-erythrose 4-phosphate and phosphoenolpyruvate: step 6/7.</text>
</comment>
<dbReference type="InterPro" id="IPR023193">
    <property type="entry name" value="EPSP_synthase_CS"/>
</dbReference>
<evidence type="ECO:0000313" key="10">
    <source>
        <dbReference type="Proteomes" id="UP000645462"/>
    </source>
</evidence>
<dbReference type="PANTHER" id="PTHR21090:SF5">
    <property type="entry name" value="PENTAFUNCTIONAL AROM POLYPEPTIDE"/>
    <property type="match status" value="1"/>
</dbReference>
<feature type="domain" description="Enolpyruvate transferase" evidence="8">
    <location>
        <begin position="13"/>
        <end position="410"/>
    </location>
</feature>
<dbReference type="Gene3D" id="3.65.10.10">
    <property type="entry name" value="Enolpyruvate transferase domain"/>
    <property type="match status" value="3"/>
</dbReference>
<feature type="active site" description="Proton acceptor" evidence="7">
    <location>
        <position position="296"/>
    </location>
</feature>
<keyword evidence="5 7" id="KW-0057">Aromatic amino acid biosynthesis</keyword>
<dbReference type="HAMAP" id="MF_00210">
    <property type="entry name" value="EPSP_synth"/>
    <property type="match status" value="1"/>
</dbReference>
<comment type="caution">
    <text evidence="9">The sequence shown here is derived from an EMBL/GenBank/DDBJ whole genome shotgun (WGS) entry which is preliminary data.</text>
</comment>
<dbReference type="Pfam" id="PF00275">
    <property type="entry name" value="EPSP_synthase"/>
    <property type="match status" value="1"/>
</dbReference>
<dbReference type="InterPro" id="IPR036968">
    <property type="entry name" value="Enolpyruvate_Tfrase_sf"/>
</dbReference>
<dbReference type="RefSeq" id="WP_188481442.1">
    <property type="nucleotide sequence ID" value="NZ_BMFC01000003.1"/>
</dbReference>
<proteinExistence type="inferred from homology"/>
<comment type="function">
    <text evidence="7">Catalyzes the transfer of the enolpyruvyl moiety of phosphoenolpyruvate (PEP) to the 5-hydroxyl of shikimate-3-phosphate (S3P) to produce enolpyruvyl shikimate-3-phosphate and inorganic phosphate.</text>
</comment>
<feature type="binding site" evidence="7">
    <location>
        <position position="25"/>
    </location>
    <ligand>
        <name>phosphoenolpyruvate</name>
        <dbReference type="ChEBI" id="CHEBI:58702"/>
    </ligand>
</feature>
<dbReference type="InterPro" id="IPR013792">
    <property type="entry name" value="RNA3'P_cycl/enolpyr_Trfase_a/b"/>
</dbReference>
<dbReference type="PROSITE" id="PS00104">
    <property type="entry name" value="EPSP_SYNTHASE_1"/>
    <property type="match status" value="1"/>
</dbReference>
<comment type="caution">
    <text evidence="7">Lacks conserved residue(s) required for the propagation of feature annotation.</text>
</comment>
<keyword evidence="10" id="KW-1185">Reference proteome</keyword>
<dbReference type="CDD" id="cd01556">
    <property type="entry name" value="EPSP_synthase"/>
    <property type="match status" value="1"/>
</dbReference>
<feature type="binding site" evidence="7">
    <location>
        <position position="169"/>
    </location>
    <ligand>
        <name>3-phosphoshikimate</name>
        <dbReference type="ChEBI" id="CHEBI:145989"/>
    </ligand>
</feature>
<evidence type="ECO:0000256" key="7">
    <source>
        <dbReference type="HAMAP-Rule" id="MF_00210"/>
    </source>
</evidence>
<feature type="binding site" evidence="7">
    <location>
        <position position="401"/>
    </location>
    <ligand>
        <name>phosphoenolpyruvate</name>
        <dbReference type="ChEBI" id="CHEBI:58702"/>
    </ligand>
</feature>
<feature type="binding site" evidence="7">
    <location>
        <position position="171"/>
    </location>
    <ligand>
        <name>3-phosphoshikimate</name>
        <dbReference type="ChEBI" id="CHEBI:145989"/>
    </ligand>
</feature>
<comment type="similarity">
    <text evidence="2 7">Belongs to the EPSP synthase family.</text>
</comment>
<evidence type="ECO:0000256" key="5">
    <source>
        <dbReference type="ARBA" id="ARBA00023141"/>
    </source>
</evidence>
<organism evidence="9 10">
    <name type="scientific">Marivita lacus</name>
    <dbReference type="NCBI Taxonomy" id="1323742"/>
    <lineage>
        <taxon>Bacteria</taxon>
        <taxon>Pseudomonadati</taxon>
        <taxon>Pseudomonadota</taxon>
        <taxon>Alphaproteobacteria</taxon>
        <taxon>Rhodobacterales</taxon>
        <taxon>Roseobacteraceae</taxon>
        <taxon>Marivita</taxon>
    </lineage>
</organism>
<comment type="subcellular location">
    <subcellularLocation>
        <location evidence="7">Cytoplasm</location>
    </subcellularLocation>
</comment>
<feature type="binding site" evidence="7">
    <location>
        <position position="319"/>
    </location>
    <ligand>
        <name>3-phosphoshikimate</name>
        <dbReference type="ChEBI" id="CHEBI:145989"/>
    </ligand>
</feature>
<feature type="binding site" evidence="7">
    <location>
        <position position="323"/>
    </location>
    <ligand>
        <name>3-phosphoshikimate</name>
        <dbReference type="ChEBI" id="CHEBI:145989"/>
    </ligand>
</feature>
<evidence type="ECO:0000256" key="3">
    <source>
        <dbReference type="ARBA" id="ARBA00022605"/>
    </source>
</evidence>
<accession>A0ABQ1KL82</accession>
<evidence type="ECO:0000256" key="2">
    <source>
        <dbReference type="ARBA" id="ARBA00009948"/>
    </source>
</evidence>
<reference evidence="10" key="1">
    <citation type="journal article" date="2019" name="Int. J. Syst. Evol. Microbiol.">
        <title>The Global Catalogue of Microorganisms (GCM) 10K type strain sequencing project: providing services to taxonomists for standard genome sequencing and annotation.</title>
        <authorList>
            <consortium name="The Broad Institute Genomics Platform"/>
            <consortium name="The Broad Institute Genome Sequencing Center for Infectious Disease"/>
            <person name="Wu L."/>
            <person name="Ma J."/>
        </authorList>
    </citation>
    <scope>NUCLEOTIDE SEQUENCE [LARGE SCALE GENOMIC DNA]</scope>
    <source>
        <strain evidence="10">CGMCC 1.12478</strain>
    </source>
</reference>
<dbReference type="EC" id="2.5.1.19" evidence="7"/>
<evidence type="ECO:0000313" key="9">
    <source>
        <dbReference type="EMBL" id="GGB99613.1"/>
    </source>
</evidence>
<keyword evidence="7" id="KW-0963">Cytoplasm</keyword>
<feature type="binding site" evidence="7">
    <location>
        <position position="25"/>
    </location>
    <ligand>
        <name>3-phosphoshikimate</name>
        <dbReference type="ChEBI" id="CHEBI:145989"/>
    </ligand>
</feature>
<evidence type="ECO:0000259" key="8">
    <source>
        <dbReference type="Pfam" id="PF00275"/>
    </source>
</evidence>
<feature type="binding site" evidence="7">
    <location>
        <position position="124"/>
    </location>
    <ligand>
        <name>phosphoenolpyruvate</name>
        <dbReference type="ChEBI" id="CHEBI:58702"/>
    </ligand>
</feature>
<protein>
    <recommendedName>
        <fullName evidence="7">3-phosphoshikimate 1-carboxyvinyltransferase</fullName>
        <ecNumber evidence="7">2.5.1.19</ecNumber>
    </recommendedName>
    <alternativeName>
        <fullName evidence="7">5-enolpyruvylshikimate-3-phosphate synthase</fullName>
        <shortName evidence="7">EPSP synthase</shortName>
        <shortName evidence="7">EPSPS</shortName>
    </alternativeName>
</protein>
<dbReference type="PIRSF" id="PIRSF000505">
    <property type="entry name" value="EPSPS"/>
    <property type="match status" value="1"/>
</dbReference>
<feature type="binding site" evidence="7">
    <location>
        <position position="327"/>
    </location>
    <ligand>
        <name>phosphoenolpyruvate</name>
        <dbReference type="ChEBI" id="CHEBI:58702"/>
    </ligand>
</feature>
<feature type="binding site" evidence="7">
    <location>
        <position position="376"/>
    </location>
    <ligand>
        <name>phosphoenolpyruvate</name>
        <dbReference type="ChEBI" id="CHEBI:58702"/>
    </ligand>
</feature>
<sequence>MSLPVARITPVTQPLVGRVTLPGSKSVTNRALLVAGMARGTSRLTGILRSDDTHYMMTALRAMGVGITELDETTVEVTGTGTLHAAEEPLFLGNAGTATRFLTAAVALVDGTTIVSGDEHMQKRPIAPLLDTLQAMGVDASSDTGCPPVTVRGTGTFQSGEIEVSGKLSSQYISAIMMLAAMGDGETRITITGGQIGAVGYLHITAAVMRAFGATVEFPSDSEIIVAPGGYTATDYHVEPDASAATYLWAAEKLTGGRIDIGVAPEDMNQPDAKAYDIIAAFPQMPAEIDGSQMQDAIPTLAVLAAFNHTPVRFTGIENLRVKECDRIDAVHKGLTAIHEGLATVEGDDLIVNGSLALAGQARNSISLIDSHADHRIAMSFALAALHLPGVTIEDPDCVSKTFPDYWEVLRGLGVEVNITQP</sequence>
<comment type="catalytic activity">
    <reaction evidence="6">
        <text>3-phosphoshikimate + phosphoenolpyruvate = 5-O-(1-carboxyvinyl)-3-phosphoshikimate + phosphate</text>
        <dbReference type="Rhea" id="RHEA:21256"/>
        <dbReference type="ChEBI" id="CHEBI:43474"/>
        <dbReference type="ChEBI" id="CHEBI:57701"/>
        <dbReference type="ChEBI" id="CHEBI:58702"/>
        <dbReference type="ChEBI" id="CHEBI:145989"/>
        <dbReference type="EC" id="2.5.1.19"/>
    </reaction>
    <physiologicalReaction direction="left-to-right" evidence="6">
        <dbReference type="Rhea" id="RHEA:21257"/>
    </physiologicalReaction>
</comment>
<comment type="subunit">
    <text evidence="7">Monomer.</text>
</comment>
<dbReference type="NCBIfam" id="TIGR01356">
    <property type="entry name" value="aroA"/>
    <property type="match status" value="1"/>
</dbReference>
<dbReference type="EMBL" id="BMFC01000003">
    <property type="protein sequence ID" value="GGB99613.1"/>
    <property type="molecule type" value="Genomic_DNA"/>
</dbReference>
<evidence type="ECO:0000256" key="1">
    <source>
        <dbReference type="ARBA" id="ARBA00004811"/>
    </source>
</evidence>
<feature type="binding site" evidence="7">
    <location>
        <position position="26"/>
    </location>
    <ligand>
        <name>3-phosphoshikimate</name>
        <dbReference type="ChEBI" id="CHEBI:145989"/>
    </ligand>
</feature>
<name>A0ABQ1KL82_9RHOB</name>
<dbReference type="SUPFAM" id="SSF55205">
    <property type="entry name" value="EPT/RTPC-like"/>
    <property type="match status" value="1"/>
</dbReference>
<dbReference type="PANTHER" id="PTHR21090">
    <property type="entry name" value="AROM/DEHYDROQUINATE SYNTHASE"/>
    <property type="match status" value="1"/>
</dbReference>
<feature type="binding site" evidence="7">
    <location>
        <position position="170"/>
    </location>
    <ligand>
        <name>3-phosphoshikimate</name>
        <dbReference type="ChEBI" id="CHEBI:145989"/>
    </ligand>
</feature>
<keyword evidence="4 7" id="KW-0808">Transferase</keyword>
<dbReference type="InterPro" id="IPR006264">
    <property type="entry name" value="EPSP_synthase"/>
</dbReference>
<feature type="binding site" evidence="7">
    <location>
        <position position="96"/>
    </location>
    <ligand>
        <name>phosphoenolpyruvate</name>
        <dbReference type="ChEBI" id="CHEBI:58702"/>
    </ligand>
</feature>
<feature type="binding site" evidence="7">
    <location>
        <position position="171"/>
    </location>
    <ligand>
        <name>phosphoenolpyruvate</name>
        <dbReference type="ChEBI" id="CHEBI:58702"/>
    </ligand>
</feature>
<keyword evidence="3 7" id="KW-0028">Amino-acid biosynthesis</keyword>
<evidence type="ECO:0000256" key="6">
    <source>
        <dbReference type="ARBA" id="ARBA00044633"/>
    </source>
</evidence>
<gene>
    <name evidence="7 9" type="primary">aroA</name>
    <name evidence="9" type="ORF">GCM10011363_15280</name>
</gene>